<gene>
    <name evidence="2" type="ORF">BM536_005295</name>
</gene>
<name>A0A1V6MY61_9ACTN</name>
<evidence type="ECO:0000259" key="1">
    <source>
        <dbReference type="Pfam" id="PF01068"/>
    </source>
</evidence>
<sequence>MFGPPESENPFAFAFDVLHLAGTDTTAWPYQRRRAALEELFSSLHLPAPQTLSPSTTDPATALEWLDWTATGLEGLCFKRQ</sequence>
<dbReference type="Gene3D" id="3.30.470.30">
    <property type="entry name" value="DNA ligase/mRNA capping enzyme"/>
    <property type="match status" value="1"/>
</dbReference>
<evidence type="ECO:0000313" key="3">
    <source>
        <dbReference type="Proteomes" id="UP000184286"/>
    </source>
</evidence>
<dbReference type="InterPro" id="IPR012310">
    <property type="entry name" value="DNA_ligase_ATP-dep_cent"/>
</dbReference>
<dbReference type="AlphaFoldDB" id="A0A1V6MY61"/>
<dbReference type="GO" id="GO:0006310">
    <property type="term" value="P:DNA recombination"/>
    <property type="evidence" value="ECO:0007669"/>
    <property type="project" value="InterPro"/>
</dbReference>
<proteinExistence type="predicted"/>
<dbReference type="GO" id="GO:0003910">
    <property type="term" value="F:DNA ligase (ATP) activity"/>
    <property type="evidence" value="ECO:0007669"/>
    <property type="project" value="InterPro"/>
</dbReference>
<dbReference type="RefSeq" id="WP_073494326.1">
    <property type="nucleotide sequence ID" value="NZ_MPOH02000005.1"/>
</dbReference>
<comment type="caution">
    <text evidence="2">The sequence shown here is derived from an EMBL/GenBank/DDBJ whole genome shotgun (WGS) entry which is preliminary data.</text>
</comment>
<protein>
    <recommendedName>
        <fullName evidence="1">ATP-dependent DNA ligase family profile domain-containing protein</fullName>
    </recommendedName>
</protein>
<dbReference type="EMBL" id="MPOH02000005">
    <property type="protein sequence ID" value="OQD57379.1"/>
    <property type="molecule type" value="Genomic_DNA"/>
</dbReference>
<dbReference type="Pfam" id="PF01068">
    <property type="entry name" value="DNA_ligase_A_M"/>
    <property type="match status" value="1"/>
</dbReference>
<accession>A0A1V6MY61</accession>
<organism evidence="2 3">
    <name type="scientific">Streptomyces phaeoluteigriseus</name>
    <dbReference type="NCBI Taxonomy" id="114686"/>
    <lineage>
        <taxon>Bacteria</taxon>
        <taxon>Bacillati</taxon>
        <taxon>Actinomycetota</taxon>
        <taxon>Actinomycetes</taxon>
        <taxon>Kitasatosporales</taxon>
        <taxon>Streptomycetaceae</taxon>
        <taxon>Streptomyces</taxon>
        <taxon>Streptomyces aurantiacus group</taxon>
    </lineage>
</organism>
<dbReference type="GO" id="GO:0006281">
    <property type="term" value="P:DNA repair"/>
    <property type="evidence" value="ECO:0007669"/>
    <property type="project" value="InterPro"/>
</dbReference>
<dbReference type="Proteomes" id="UP000184286">
    <property type="component" value="Unassembled WGS sequence"/>
</dbReference>
<dbReference type="GO" id="GO:0005524">
    <property type="term" value="F:ATP binding"/>
    <property type="evidence" value="ECO:0007669"/>
    <property type="project" value="InterPro"/>
</dbReference>
<evidence type="ECO:0000313" key="2">
    <source>
        <dbReference type="EMBL" id="OQD57379.1"/>
    </source>
</evidence>
<reference evidence="3" key="1">
    <citation type="submission" date="2016-11" db="EMBL/GenBank/DDBJ databases">
        <authorList>
            <person name="Schniete J.K."/>
            <person name="Salih T."/>
            <person name="Algora Gallardo L."/>
            <person name="Martinez Fernandez S."/>
            <person name="Herron P.R."/>
        </authorList>
    </citation>
    <scope>NUCLEOTIDE SEQUENCE [LARGE SCALE GENOMIC DNA]</scope>
    <source>
        <strain evidence="3">DSM 41896</strain>
    </source>
</reference>
<feature type="domain" description="ATP-dependent DNA ligase family profile" evidence="1">
    <location>
        <begin position="8"/>
        <end position="80"/>
    </location>
</feature>
<dbReference type="STRING" id="114686.BM536_005295"/>
<reference evidence="2 3" key="2">
    <citation type="submission" date="2017-02" db="EMBL/GenBank/DDBJ databases">
        <title>Draft genome sequence of Streptomyces phaeoluteigriseus type strain DSM41896.</title>
        <authorList>
            <person name="Salih T.S."/>
            <person name="Algora Gallardo L."/>
            <person name="Melo Santos T."/>
            <person name="Filgueira Martinez S."/>
            <person name="Herron P.R."/>
        </authorList>
    </citation>
    <scope>NUCLEOTIDE SEQUENCE [LARGE SCALE GENOMIC DNA]</scope>
    <source>
        <strain evidence="2 3">DSM 41896</strain>
    </source>
</reference>
<dbReference type="SUPFAM" id="SSF56091">
    <property type="entry name" value="DNA ligase/mRNA capping enzyme, catalytic domain"/>
    <property type="match status" value="1"/>
</dbReference>